<organism evidence="11 12">
    <name type="scientific">Saxibacter everestensis</name>
    <dbReference type="NCBI Taxonomy" id="2909229"/>
    <lineage>
        <taxon>Bacteria</taxon>
        <taxon>Bacillati</taxon>
        <taxon>Actinomycetota</taxon>
        <taxon>Actinomycetes</taxon>
        <taxon>Micrococcales</taxon>
        <taxon>Brevibacteriaceae</taxon>
        <taxon>Saxibacter</taxon>
    </lineage>
</organism>
<keyword evidence="12" id="KW-1185">Reference proteome</keyword>
<dbReference type="Gene3D" id="1.20.5.1930">
    <property type="match status" value="1"/>
</dbReference>
<dbReference type="EC" id="2.7.13.3" evidence="2"/>
<feature type="domain" description="Signal transduction histidine kinase subgroup 3 dimerisation and phosphoacceptor" evidence="10">
    <location>
        <begin position="192"/>
        <end position="256"/>
    </location>
</feature>
<dbReference type="SUPFAM" id="SSF55874">
    <property type="entry name" value="ATPase domain of HSP90 chaperone/DNA topoisomerase II/histidine kinase"/>
    <property type="match status" value="1"/>
</dbReference>
<keyword evidence="5" id="KW-0547">Nucleotide-binding</keyword>
<evidence type="ECO:0000256" key="4">
    <source>
        <dbReference type="ARBA" id="ARBA00022679"/>
    </source>
</evidence>
<dbReference type="Pfam" id="PF07730">
    <property type="entry name" value="HisKA_3"/>
    <property type="match status" value="1"/>
</dbReference>
<evidence type="ECO:0000256" key="3">
    <source>
        <dbReference type="ARBA" id="ARBA00022553"/>
    </source>
</evidence>
<evidence type="ECO:0000313" key="12">
    <source>
        <dbReference type="Proteomes" id="UP001209083"/>
    </source>
</evidence>
<feature type="transmembrane region" description="Helical" evidence="9">
    <location>
        <begin position="155"/>
        <end position="174"/>
    </location>
</feature>
<dbReference type="CDD" id="cd16917">
    <property type="entry name" value="HATPase_UhpB-NarQ-NarX-like"/>
    <property type="match status" value="1"/>
</dbReference>
<dbReference type="RefSeq" id="WP_349640501.1">
    <property type="nucleotide sequence ID" value="NZ_CP090958.1"/>
</dbReference>
<name>A0ABY8QXG6_9MICO</name>
<evidence type="ECO:0000256" key="5">
    <source>
        <dbReference type="ARBA" id="ARBA00022741"/>
    </source>
</evidence>
<feature type="transmembrane region" description="Helical" evidence="9">
    <location>
        <begin position="34"/>
        <end position="54"/>
    </location>
</feature>
<dbReference type="Proteomes" id="UP001209083">
    <property type="component" value="Chromosome"/>
</dbReference>
<dbReference type="InterPro" id="IPR050482">
    <property type="entry name" value="Sensor_HK_TwoCompSys"/>
</dbReference>
<evidence type="ECO:0000256" key="7">
    <source>
        <dbReference type="ARBA" id="ARBA00022840"/>
    </source>
</evidence>
<keyword evidence="7" id="KW-0067">ATP-binding</keyword>
<keyword evidence="3" id="KW-0597">Phosphoprotein</keyword>
<keyword evidence="4" id="KW-0808">Transferase</keyword>
<dbReference type="InterPro" id="IPR011712">
    <property type="entry name" value="Sig_transdc_His_kin_sub3_dim/P"/>
</dbReference>
<dbReference type="InterPro" id="IPR036890">
    <property type="entry name" value="HATPase_C_sf"/>
</dbReference>
<feature type="transmembrane region" description="Helical" evidence="9">
    <location>
        <begin position="94"/>
        <end position="121"/>
    </location>
</feature>
<protein>
    <recommendedName>
        <fullName evidence="2">histidine kinase</fullName>
        <ecNumber evidence="2">2.7.13.3</ecNumber>
    </recommendedName>
</protein>
<evidence type="ECO:0000256" key="6">
    <source>
        <dbReference type="ARBA" id="ARBA00022777"/>
    </source>
</evidence>
<reference evidence="11 12" key="1">
    <citation type="submission" date="2023-05" db="EMBL/GenBank/DDBJ databases">
        <title>Lithophilousrod everest ZFBP1038 complete genpme.</title>
        <authorList>
            <person name="Tian M."/>
        </authorList>
    </citation>
    <scope>NUCLEOTIDE SEQUENCE [LARGE SCALE GENOMIC DNA]</scope>
    <source>
        <strain evidence="11 12">ZFBP1038</strain>
    </source>
</reference>
<feature type="transmembrane region" description="Helical" evidence="9">
    <location>
        <begin position="127"/>
        <end position="143"/>
    </location>
</feature>
<comment type="catalytic activity">
    <reaction evidence="1">
        <text>ATP + protein L-histidine = ADP + protein N-phospho-L-histidine.</text>
        <dbReference type="EC" id="2.7.13.3"/>
    </reaction>
</comment>
<gene>
    <name evidence="11" type="ORF">LWF01_07950</name>
</gene>
<keyword evidence="9" id="KW-0812">Transmembrane</keyword>
<evidence type="ECO:0000256" key="1">
    <source>
        <dbReference type="ARBA" id="ARBA00000085"/>
    </source>
</evidence>
<evidence type="ECO:0000259" key="10">
    <source>
        <dbReference type="Pfam" id="PF07730"/>
    </source>
</evidence>
<accession>A0ABY8QXG6</accession>
<dbReference type="PANTHER" id="PTHR24421">
    <property type="entry name" value="NITRATE/NITRITE SENSOR PROTEIN NARX-RELATED"/>
    <property type="match status" value="1"/>
</dbReference>
<dbReference type="Gene3D" id="3.30.565.10">
    <property type="entry name" value="Histidine kinase-like ATPase, C-terminal domain"/>
    <property type="match status" value="1"/>
</dbReference>
<keyword evidence="9" id="KW-0472">Membrane</keyword>
<proteinExistence type="predicted"/>
<keyword evidence="9" id="KW-1133">Transmembrane helix</keyword>
<evidence type="ECO:0000256" key="9">
    <source>
        <dbReference type="SAM" id="Phobius"/>
    </source>
</evidence>
<evidence type="ECO:0000256" key="8">
    <source>
        <dbReference type="ARBA" id="ARBA00023012"/>
    </source>
</evidence>
<keyword evidence="6 11" id="KW-0418">Kinase</keyword>
<dbReference type="GO" id="GO:0016301">
    <property type="term" value="F:kinase activity"/>
    <property type="evidence" value="ECO:0007669"/>
    <property type="project" value="UniProtKB-KW"/>
</dbReference>
<evidence type="ECO:0000256" key="2">
    <source>
        <dbReference type="ARBA" id="ARBA00012438"/>
    </source>
</evidence>
<keyword evidence="8" id="KW-0902">Two-component regulatory system</keyword>
<dbReference type="EMBL" id="CP090958">
    <property type="protein sequence ID" value="WGW13678.1"/>
    <property type="molecule type" value="Genomic_DNA"/>
</dbReference>
<dbReference type="PANTHER" id="PTHR24421:SF10">
    <property type="entry name" value="NITRATE_NITRITE SENSOR PROTEIN NARQ"/>
    <property type="match status" value="1"/>
</dbReference>
<sequence length="411" mass="44402">MTERGRREAQLPAMRGRSSVLRVWRARLASRQRLVHHVVAGALTLAIIVTTAVSWVEVAPARGRELPAAALVLAACTAMFLARRHPIPATALSLLASAVYYPLSAVDGPLLIAFVFSLFVLARHGRYVVAALFAIAEFGIVLLGELGPVRHLSNLEVMLLEGWLVAIIAVGVIVNNRTELVRRAEKEATDAERLRIAREIHDVIAHRISLINVQATAALRRGDPERSQQALQVIRDASKTTLTETRSVLGMLRSAELNAGSAGNRSDPRLRPAAGIEDLPALVEDFASSGIDISLEVPSDIEVAPEAARAVYRFCQESLANVIRHSAASKAQVRLEVEGRLLRCVVEDNGRGGRVLPGNGIRGMMERARLLQGSVDFANATPSGIRASLTIPIASEQRPTRTTATDKKAGR</sequence>
<evidence type="ECO:0000313" key="11">
    <source>
        <dbReference type="EMBL" id="WGW13678.1"/>
    </source>
</evidence>